<dbReference type="PROSITE" id="PS51257">
    <property type="entry name" value="PROKAR_LIPOPROTEIN"/>
    <property type="match status" value="1"/>
</dbReference>
<proteinExistence type="predicted"/>
<feature type="chain" id="PRO_5036702072" description="WG containing repeat-containing protein" evidence="1">
    <location>
        <begin position="20"/>
        <end position="603"/>
    </location>
</feature>
<gene>
    <name evidence="2" type="ORF">IAB16_01570</name>
</gene>
<protein>
    <recommendedName>
        <fullName evidence="4">WG containing repeat-containing protein</fullName>
    </recommendedName>
</protein>
<evidence type="ECO:0000313" key="2">
    <source>
        <dbReference type="EMBL" id="MBO8423701.1"/>
    </source>
</evidence>
<evidence type="ECO:0000256" key="1">
    <source>
        <dbReference type="SAM" id="SignalP"/>
    </source>
</evidence>
<organism evidence="2 3">
    <name type="scientific">Candidatus Stercoripulliclostridium pullicola</name>
    <dbReference type="NCBI Taxonomy" id="2840953"/>
    <lineage>
        <taxon>Bacteria</taxon>
        <taxon>Bacillati</taxon>
        <taxon>Bacillota</taxon>
        <taxon>Clostridia</taxon>
        <taxon>Eubacteriales</taxon>
        <taxon>Candidatus Stercoripulliclostridium</taxon>
    </lineage>
</organism>
<feature type="signal peptide" evidence="1">
    <location>
        <begin position="1"/>
        <end position="19"/>
    </location>
</feature>
<sequence length="603" mass="66792">MKRRIVAILIIVALTAAFAAGCADKDDTGEIGISDVFANYASTPAYHTITEKLRLPEGVTVASYDGENDVFVTVSEIKVSTTTFKRYGFCSSSEVYVEPRYYSVLDIRGDYAIVVASNIENGEEINYAGVVRFRGDYGFYESITKYPYAPLITQITFLNDRYLVMLGDKNVTEFDTGYTYATIYDYVSANGLMEVARVNNVDNYTTFVCEDGYLAAVHKDSVDFYSLSEVDADGYLVKKCGVSFFTESIYDASDCNTEVYYIGGGWFIASSTYTSSEAFDTYEFTRMDEENNTYYVAMKSKRVSMLSGKDFDAERVVMVSNKYTSGDVRGICDAINVEENTNVQQWRSPYALPVMPTGEIVNAGYSIVYYYYYYFNSESVRSWATSFQIYDTSGNATLASNLVLPPVFVDGYGLENADPNFALALNTVGYHTYSDGTWVTLADTEGDYSYFNAFVHNGVIIAYKESVTTSEVIISVGAVDAATGKVIAPFEYDAISPFFGNYAMASKTVTQDVDGNITEQAFYRISKDGSVTSVPECYRICNGVYVTRNSQNKYGLCSNDGSVLLSNKCESVSTVDYCFKDGKTFYTVVATVENGCGVIYELG</sequence>
<keyword evidence="1" id="KW-0732">Signal</keyword>
<reference evidence="2" key="2">
    <citation type="journal article" date="2021" name="PeerJ">
        <title>Extensive microbial diversity within the chicken gut microbiome revealed by metagenomics and culture.</title>
        <authorList>
            <person name="Gilroy R."/>
            <person name="Ravi A."/>
            <person name="Getino M."/>
            <person name="Pursley I."/>
            <person name="Horton D.L."/>
            <person name="Alikhan N.F."/>
            <person name="Baker D."/>
            <person name="Gharbi K."/>
            <person name="Hall N."/>
            <person name="Watson M."/>
            <person name="Adriaenssens E.M."/>
            <person name="Foster-Nyarko E."/>
            <person name="Jarju S."/>
            <person name="Secka A."/>
            <person name="Antonio M."/>
            <person name="Oren A."/>
            <person name="Chaudhuri R.R."/>
            <person name="La Ragione R."/>
            <person name="Hildebrand F."/>
            <person name="Pallen M.J."/>
        </authorList>
    </citation>
    <scope>NUCLEOTIDE SEQUENCE</scope>
    <source>
        <strain evidence="2">517</strain>
    </source>
</reference>
<evidence type="ECO:0000313" key="3">
    <source>
        <dbReference type="Proteomes" id="UP000727857"/>
    </source>
</evidence>
<dbReference type="Proteomes" id="UP000727857">
    <property type="component" value="Unassembled WGS sequence"/>
</dbReference>
<evidence type="ECO:0008006" key="4">
    <source>
        <dbReference type="Google" id="ProtNLM"/>
    </source>
</evidence>
<dbReference type="AlphaFoldDB" id="A0A940ICP4"/>
<accession>A0A940ICP4</accession>
<name>A0A940ICP4_9FIRM</name>
<reference evidence="2" key="1">
    <citation type="submission" date="2020-10" db="EMBL/GenBank/DDBJ databases">
        <authorList>
            <person name="Gilroy R."/>
        </authorList>
    </citation>
    <scope>NUCLEOTIDE SEQUENCE</scope>
    <source>
        <strain evidence="2">517</strain>
    </source>
</reference>
<comment type="caution">
    <text evidence="2">The sequence shown here is derived from an EMBL/GenBank/DDBJ whole genome shotgun (WGS) entry which is preliminary data.</text>
</comment>
<dbReference type="EMBL" id="JADINF010000039">
    <property type="protein sequence ID" value="MBO8423701.1"/>
    <property type="molecule type" value="Genomic_DNA"/>
</dbReference>